<dbReference type="SUPFAM" id="SSF52047">
    <property type="entry name" value="RNI-like"/>
    <property type="match status" value="1"/>
</dbReference>
<evidence type="ECO:0000313" key="2">
    <source>
        <dbReference type="Proteomes" id="UP001215598"/>
    </source>
</evidence>
<accession>A0AAD7MG70</accession>
<dbReference type="InterPro" id="IPR016024">
    <property type="entry name" value="ARM-type_fold"/>
</dbReference>
<dbReference type="AlphaFoldDB" id="A0AAD7MG70"/>
<sequence length="593" mass="67355">MLLNTLLENNGPVLARTFAEAILMPTMSYLLQTRDSKILQASLSLLEHLAATKDADVRPLFDAYTCSCLMKLHPTTQVRQNSMRILGYLGYLINNRIEMDNASSGIWRCVVAYLPLVDLLSLCAVNRAFFAVFGVIRAERQFQSLHFAKYENPLMKYVRESTLVSEVRVQPWDVQPKPKSKYKSPSWLTNLPHTHVYDVSEWEEDDEITRRVKKQTLRVADTIKGFANLHTYHIDWDEGPYHPKFFPALLHLIIPAVGQRLSTLTLKIPLQYMPSLPHLARSLTQLENLALTIHTGAHITSYISDKMEGLVVFMNSLIRELRSLTISTTPTSTYLDLEPLFRHLGRGRRLTAFTLCIPFDGGHLADPTSLRRFIINHCYTLESLTLGTTRPTIRPVASARASKTKFWIRDTMKNHPHFPALSRLSLGLRPLRTDLTPLLQGLRAKRAQLRVLKLSERPLEHAELVRVLEALDYPPHLCVLSLRLRCLSPEAVDTLAAGLPALSALELTFAEVVHQEAASDTSSTVSQDSYGLSRESELTLFCQKMEGKFYPHWSLARLAIPEGPQVRWLDAMERLFIRCIPTLQSFEELVLCV</sequence>
<reference evidence="1" key="1">
    <citation type="submission" date="2023-03" db="EMBL/GenBank/DDBJ databases">
        <title>Massive genome expansion in bonnet fungi (Mycena s.s.) driven by repeated elements and novel gene families across ecological guilds.</title>
        <authorList>
            <consortium name="Lawrence Berkeley National Laboratory"/>
            <person name="Harder C.B."/>
            <person name="Miyauchi S."/>
            <person name="Viragh M."/>
            <person name="Kuo A."/>
            <person name="Thoen E."/>
            <person name="Andreopoulos B."/>
            <person name="Lu D."/>
            <person name="Skrede I."/>
            <person name="Drula E."/>
            <person name="Henrissat B."/>
            <person name="Morin E."/>
            <person name="Kohler A."/>
            <person name="Barry K."/>
            <person name="LaButti K."/>
            <person name="Morin E."/>
            <person name="Salamov A."/>
            <person name="Lipzen A."/>
            <person name="Mereny Z."/>
            <person name="Hegedus B."/>
            <person name="Baldrian P."/>
            <person name="Stursova M."/>
            <person name="Weitz H."/>
            <person name="Taylor A."/>
            <person name="Grigoriev I.V."/>
            <person name="Nagy L.G."/>
            <person name="Martin F."/>
            <person name="Kauserud H."/>
        </authorList>
    </citation>
    <scope>NUCLEOTIDE SEQUENCE</scope>
    <source>
        <strain evidence="1">CBHHK182m</strain>
    </source>
</reference>
<dbReference type="InterPro" id="IPR032675">
    <property type="entry name" value="LRR_dom_sf"/>
</dbReference>
<evidence type="ECO:0000313" key="1">
    <source>
        <dbReference type="EMBL" id="KAJ7716148.1"/>
    </source>
</evidence>
<dbReference type="Proteomes" id="UP001215598">
    <property type="component" value="Unassembled WGS sequence"/>
</dbReference>
<protein>
    <submittedName>
        <fullName evidence="1">Uncharacterized protein</fullName>
    </submittedName>
</protein>
<name>A0AAD7MG70_9AGAR</name>
<dbReference type="EMBL" id="JARKIB010000296">
    <property type="protein sequence ID" value="KAJ7716148.1"/>
    <property type="molecule type" value="Genomic_DNA"/>
</dbReference>
<proteinExistence type="predicted"/>
<comment type="caution">
    <text evidence="1">The sequence shown here is derived from an EMBL/GenBank/DDBJ whole genome shotgun (WGS) entry which is preliminary data.</text>
</comment>
<dbReference type="Gene3D" id="3.80.10.10">
    <property type="entry name" value="Ribonuclease Inhibitor"/>
    <property type="match status" value="1"/>
</dbReference>
<organism evidence="1 2">
    <name type="scientific">Mycena metata</name>
    <dbReference type="NCBI Taxonomy" id="1033252"/>
    <lineage>
        <taxon>Eukaryota</taxon>
        <taxon>Fungi</taxon>
        <taxon>Dikarya</taxon>
        <taxon>Basidiomycota</taxon>
        <taxon>Agaricomycotina</taxon>
        <taxon>Agaricomycetes</taxon>
        <taxon>Agaricomycetidae</taxon>
        <taxon>Agaricales</taxon>
        <taxon>Marasmiineae</taxon>
        <taxon>Mycenaceae</taxon>
        <taxon>Mycena</taxon>
    </lineage>
</organism>
<gene>
    <name evidence="1" type="ORF">B0H16DRAFT_461545</name>
</gene>
<dbReference type="SUPFAM" id="SSF48371">
    <property type="entry name" value="ARM repeat"/>
    <property type="match status" value="1"/>
</dbReference>
<keyword evidence="2" id="KW-1185">Reference proteome</keyword>